<dbReference type="Proteomes" id="UP001597114">
    <property type="component" value="Unassembled WGS sequence"/>
</dbReference>
<comment type="caution">
    <text evidence="2">The sequence shown here is derived from an EMBL/GenBank/DDBJ whole genome shotgun (WGS) entry which is preliminary data.</text>
</comment>
<protein>
    <recommendedName>
        <fullName evidence="4">DUF3592 domain-containing protein</fullName>
    </recommendedName>
</protein>
<feature type="transmembrane region" description="Helical" evidence="1">
    <location>
        <begin position="28"/>
        <end position="51"/>
    </location>
</feature>
<gene>
    <name evidence="2" type="ORF">ACFSJD_07790</name>
</gene>
<reference evidence="3" key="1">
    <citation type="journal article" date="2019" name="Int. J. Syst. Evol. Microbiol.">
        <title>The Global Catalogue of Microorganisms (GCM) 10K type strain sequencing project: providing services to taxonomists for standard genome sequencing and annotation.</title>
        <authorList>
            <consortium name="The Broad Institute Genomics Platform"/>
            <consortium name="The Broad Institute Genome Sequencing Center for Infectious Disease"/>
            <person name="Wu L."/>
            <person name="Ma J."/>
        </authorList>
    </citation>
    <scope>NUCLEOTIDE SEQUENCE [LARGE SCALE GENOMIC DNA]</scope>
    <source>
        <strain evidence="3">CCM 7043</strain>
    </source>
</reference>
<keyword evidence="1" id="KW-0472">Membrane</keyword>
<dbReference type="RefSeq" id="WP_344722697.1">
    <property type="nucleotide sequence ID" value="NZ_BAAAUS010000013.1"/>
</dbReference>
<keyword evidence="1" id="KW-1133">Transmembrane helix</keyword>
<keyword evidence="3" id="KW-1185">Reference proteome</keyword>
<organism evidence="2 3">
    <name type="scientific">Pseudonocardia yunnanensis</name>
    <dbReference type="NCBI Taxonomy" id="58107"/>
    <lineage>
        <taxon>Bacteria</taxon>
        <taxon>Bacillati</taxon>
        <taxon>Actinomycetota</taxon>
        <taxon>Actinomycetes</taxon>
        <taxon>Pseudonocardiales</taxon>
        <taxon>Pseudonocardiaceae</taxon>
        <taxon>Pseudonocardia</taxon>
    </lineage>
</organism>
<evidence type="ECO:0000256" key="1">
    <source>
        <dbReference type="SAM" id="Phobius"/>
    </source>
</evidence>
<dbReference type="PANTHER" id="PTHR42305">
    <property type="entry name" value="MEMBRANE PROTEIN RV1733C-RELATED"/>
    <property type="match status" value="1"/>
</dbReference>
<evidence type="ECO:0000313" key="2">
    <source>
        <dbReference type="EMBL" id="MFD1517382.1"/>
    </source>
</evidence>
<feature type="transmembrane region" description="Helical" evidence="1">
    <location>
        <begin position="140"/>
        <end position="164"/>
    </location>
</feature>
<dbReference type="EMBL" id="JBHUCO010000008">
    <property type="protein sequence ID" value="MFD1517382.1"/>
    <property type="molecule type" value="Genomic_DNA"/>
</dbReference>
<evidence type="ECO:0000313" key="3">
    <source>
        <dbReference type="Proteomes" id="UP001597114"/>
    </source>
</evidence>
<proteinExistence type="predicted"/>
<keyword evidence="1" id="KW-0812">Transmembrane</keyword>
<accession>A0ABW4ESI1</accession>
<evidence type="ECO:0008006" key="4">
    <source>
        <dbReference type="Google" id="ProtNLM"/>
    </source>
</evidence>
<dbReference type="PANTHER" id="PTHR42305:SF1">
    <property type="entry name" value="MEMBRANE PROTEIN RV1733C-RELATED"/>
    <property type="match status" value="1"/>
</dbReference>
<sequence>MNAVPNEQGRHVENTEMPRRMTDLVEDAVTWVLISASLLLIVAAMVVGVLAHGRVAERALAEGQERTKVTATVLETSPLFPSDSGYQPRVAVEATWVGLDGEPRTGPVPATGGTPAGSEVAVWLDRNGTVVEPPPTGFELVAAGVLAGVGVILLGGSVLALVWVRVKRAINAANARSWEREWDVMGPKWTR</sequence>
<name>A0ABW4ESI1_9PSEU</name>
<dbReference type="InterPro" id="IPR039708">
    <property type="entry name" value="MT1774/Rv1733c-like"/>
</dbReference>